<dbReference type="EMBL" id="JAWHXQ010000033">
    <property type="protein sequence ID" value="MDV0614417.1"/>
    <property type="molecule type" value="Genomic_DNA"/>
</dbReference>
<evidence type="ECO:0000313" key="2">
    <source>
        <dbReference type="Proteomes" id="UP001187239"/>
    </source>
</evidence>
<dbReference type="GeneID" id="97398126"/>
<protein>
    <submittedName>
        <fullName evidence="1">Uncharacterized protein</fullName>
    </submittedName>
</protein>
<proteinExistence type="predicted"/>
<dbReference type="AlphaFoldDB" id="A0AAE4MWV3"/>
<sequence length="144" mass="16681">MDPKTPIKYLRMMKSDDENRPLVIVGERDCLTVRTGLEGKIEQGQIVDVVLNEDGHFIHLAQGLSLTVPPKENIPEHLFKPARKLVCFTIASGILEENEHLMFYKDSETHAMIVPKHDMHIKDYQRHLEETKPLWEVLNDEDQL</sequence>
<comment type="caution">
    <text evidence="1">The sequence shown here is derived from an EMBL/GenBank/DDBJ whole genome shotgun (WGS) entry which is preliminary data.</text>
</comment>
<reference evidence="1" key="1">
    <citation type="submission" date="2023-10" db="EMBL/GenBank/DDBJ databases">
        <title>Surveillance and assessment of the effects of hospital wastewater treatment on clearance of pathogenic bacterial and antimicrobial resistance genes.</title>
        <authorList>
            <person name="Wu Y."/>
        </authorList>
    </citation>
    <scope>NUCLEOTIDE SEQUENCE</scope>
    <source>
        <strain evidence="1">23-M-SY-8</strain>
    </source>
</reference>
<gene>
    <name evidence="1" type="ORF">RZO73_28405</name>
</gene>
<dbReference type="RefSeq" id="WP_042015176.1">
    <property type="nucleotide sequence ID" value="NZ_JAFCOU010000026.1"/>
</dbReference>
<organism evidence="1 2">
    <name type="scientific">Klebsiella quasipneumoniae subsp. similipneumoniae</name>
    <dbReference type="NCBI Taxonomy" id="1463164"/>
    <lineage>
        <taxon>Bacteria</taxon>
        <taxon>Pseudomonadati</taxon>
        <taxon>Pseudomonadota</taxon>
        <taxon>Gammaproteobacteria</taxon>
        <taxon>Enterobacterales</taxon>
        <taxon>Enterobacteriaceae</taxon>
        <taxon>Klebsiella/Raoultella group</taxon>
        <taxon>Klebsiella</taxon>
        <taxon>Klebsiella pneumoniae complex</taxon>
    </lineage>
</organism>
<name>A0AAE4MWV3_9ENTR</name>
<evidence type="ECO:0000313" key="1">
    <source>
        <dbReference type="EMBL" id="MDV0614417.1"/>
    </source>
</evidence>
<accession>A0AAE4MWV3</accession>
<dbReference type="Proteomes" id="UP001187239">
    <property type="component" value="Unassembled WGS sequence"/>
</dbReference>